<organism evidence="1">
    <name type="scientific">Actinoplanes campanulatus</name>
    <dbReference type="NCBI Taxonomy" id="113559"/>
    <lineage>
        <taxon>Bacteria</taxon>
        <taxon>Bacillati</taxon>
        <taxon>Actinomycetota</taxon>
        <taxon>Actinomycetes</taxon>
        <taxon>Micromonosporales</taxon>
        <taxon>Micromonosporaceae</taxon>
        <taxon>Actinoplanes</taxon>
    </lineage>
</organism>
<dbReference type="InterPro" id="IPR045682">
    <property type="entry name" value="DUF6193"/>
</dbReference>
<sequence>MTEAREVWQAEFDRAGIPRRVRVRDTDAVPRRRATVVDGARSADLGLEFRDRPFYLVLRDGWTTCLQGFPPDAAAAAAAADRWLGGERPGPVAAAWPFLGSVALAEARERGDRGESRWLWLYENHCSDPIGDRLAPFVALAFHEPRLRALPPLTSHFTLHFGRDSPLVTPVAPGRFRVRTRDGRAHDETDAAGALEIMLADLTT</sequence>
<comment type="caution">
    <text evidence="1">The sequence shown here is derived from an EMBL/GenBank/DDBJ whole genome shotgun (WGS) entry which is preliminary data.</text>
</comment>
<dbReference type="RefSeq" id="WP_204298290.1">
    <property type="nucleotide sequence ID" value="NZ_BAAAGQ010000019.1"/>
</dbReference>
<protein>
    <submittedName>
        <fullName evidence="1">Uncharacterized protein</fullName>
    </submittedName>
</protein>
<dbReference type="EMBL" id="BOMF01000104">
    <property type="protein sequence ID" value="GID48186.1"/>
    <property type="molecule type" value="Genomic_DNA"/>
</dbReference>
<accession>A0ABQ3WPK4</accession>
<proteinExistence type="predicted"/>
<name>A0ABQ3WPK4_9ACTN</name>
<gene>
    <name evidence="1" type="ORF">Aca07nite_54610</name>
</gene>
<evidence type="ECO:0000313" key="1">
    <source>
        <dbReference type="EMBL" id="GID48186.1"/>
    </source>
</evidence>
<reference evidence="1" key="1">
    <citation type="submission" date="2021-01" db="EMBL/GenBank/DDBJ databases">
        <title>Whole genome shotgun sequence of Actinoplanes capillaceus NBRC 16408.</title>
        <authorList>
            <person name="Komaki H."/>
            <person name="Tamura T."/>
        </authorList>
    </citation>
    <scope>NUCLEOTIDE SEQUENCE [LARGE SCALE GENOMIC DNA]</scope>
    <source>
        <strain evidence="1">NBRC 16408</strain>
    </source>
</reference>
<dbReference type="Pfam" id="PF19692">
    <property type="entry name" value="DUF6193"/>
    <property type="match status" value="1"/>
</dbReference>